<accession>A0AA92X7V0</accession>
<name>A0AA92X7V0_9GAMM</name>
<dbReference type="PANTHER" id="PTHR43441:SF2">
    <property type="entry name" value="FAMILY ACETYLTRANSFERASE, PUTATIVE (AFU_ORTHOLOGUE AFUA_7G00850)-RELATED"/>
    <property type="match status" value="1"/>
</dbReference>
<dbReference type="PANTHER" id="PTHR43441">
    <property type="entry name" value="RIBOSOMAL-PROTEIN-SERINE ACETYLTRANSFERASE"/>
    <property type="match status" value="1"/>
</dbReference>
<feature type="domain" description="N-acetyltransferase" evidence="1">
    <location>
        <begin position="33"/>
        <end position="189"/>
    </location>
</feature>
<dbReference type="InterPro" id="IPR016181">
    <property type="entry name" value="Acyl_CoA_acyltransferase"/>
</dbReference>
<dbReference type="FunFam" id="3.40.630.30:FF:000047">
    <property type="entry name" value="Acetyltransferase, GNAT family"/>
    <property type="match status" value="1"/>
</dbReference>
<dbReference type="Gene3D" id="3.40.630.30">
    <property type="match status" value="1"/>
</dbReference>
<dbReference type="AlphaFoldDB" id="A0AA92X7V0"/>
<dbReference type="RefSeq" id="WP_119804093.1">
    <property type="nucleotide sequence ID" value="NZ_QYYG01000001.1"/>
</dbReference>
<dbReference type="SUPFAM" id="SSF55729">
    <property type="entry name" value="Acyl-CoA N-acyltransferases (Nat)"/>
    <property type="match status" value="1"/>
</dbReference>
<evidence type="ECO:0000313" key="3">
    <source>
        <dbReference type="Proteomes" id="UP000284338"/>
    </source>
</evidence>
<dbReference type="InterPro" id="IPR051908">
    <property type="entry name" value="Ribosomal_N-acetyltransferase"/>
</dbReference>
<dbReference type="InterPro" id="IPR000182">
    <property type="entry name" value="GNAT_dom"/>
</dbReference>
<dbReference type="Proteomes" id="UP000284338">
    <property type="component" value="Unassembled WGS sequence"/>
</dbReference>
<reference evidence="2 3" key="1">
    <citation type="submission" date="2018-09" db="EMBL/GenBank/DDBJ databases">
        <title>Draft genome of a novel serratia sp. strain with antifungal activity.</title>
        <authorList>
            <person name="Dichmann S.I."/>
            <person name="Park B.P."/>
            <person name="Pathiraja D."/>
            <person name="Choi I.-G."/>
            <person name="Stougaard P."/>
            <person name="Hennessy R.C."/>
        </authorList>
    </citation>
    <scope>NUCLEOTIDE SEQUENCE [LARGE SCALE GENOMIC DNA]</scope>
    <source>
        <strain evidence="2 3">S40</strain>
    </source>
</reference>
<protein>
    <submittedName>
        <fullName evidence="2">N-acetyltransferase</fullName>
    </submittedName>
</protein>
<gene>
    <name evidence="2" type="ORF">D4100_01770</name>
</gene>
<keyword evidence="3" id="KW-1185">Reference proteome</keyword>
<sequence length="235" mass="26868">MNTNIYGQPVGFSLPEWQPVSLPDHSPLNGQYCNLLPLEISHCEGLFHAFSLAEDDRDWTWLGAERPVCLQEMMSWLKNKIEDSSLVSWAVTDVKSAAPVGVVCFSNMDTVNGALEIGHVTWSPLMQRTAMGTEAIYLLLNNAFSLGYRRVVWRCDSLNEASRKAAERMGFIFEGRFRQAMTRKQRNRDTDWLSVIDTEWPVIEQSLVGWLSPENFTEDGVQKLRLETFFRNNKS</sequence>
<evidence type="ECO:0000259" key="1">
    <source>
        <dbReference type="PROSITE" id="PS51186"/>
    </source>
</evidence>
<comment type="caution">
    <text evidence="2">The sequence shown here is derived from an EMBL/GenBank/DDBJ whole genome shotgun (WGS) entry which is preliminary data.</text>
</comment>
<evidence type="ECO:0000313" key="2">
    <source>
        <dbReference type="EMBL" id="RJF58862.1"/>
    </source>
</evidence>
<dbReference type="GO" id="GO:0008999">
    <property type="term" value="F:protein-N-terminal-alanine acetyltransferase activity"/>
    <property type="evidence" value="ECO:0007669"/>
    <property type="project" value="TreeGrafter"/>
</dbReference>
<organism evidence="2 3">
    <name type="scientific">Serratia inhibens</name>
    <dbReference type="NCBI Taxonomy" id="2338073"/>
    <lineage>
        <taxon>Bacteria</taxon>
        <taxon>Pseudomonadati</taxon>
        <taxon>Pseudomonadota</taxon>
        <taxon>Gammaproteobacteria</taxon>
        <taxon>Enterobacterales</taxon>
        <taxon>Yersiniaceae</taxon>
        <taxon>Serratia</taxon>
    </lineage>
</organism>
<dbReference type="EMBL" id="QYYG01000001">
    <property type="protein sequence ID" value="RJF58862.1"/>
    <property type="molecule type" value="Genomic_DNA"/>
</dbReference>
<dbReference type="Pfam" id="PF13302">
    <property type="entry name" value="Acetyltransf_3"/>
    <property type="match status" value="1"/>
</dbReference>
<proteinExistence type="predicted"/>
<dbReference type="GO" id="GO:1990189">
    <property type="term" value="F:protein N-terminal-serine acetyltransferase activity"/>
    <property type="evidence" value="ECO:0007669"/>
    <property type="project" value="TreeGrafter"/>
</dbReference>
<dbReference type="PROSITE" id="PS51186">
    <property type="entry name" value="GNAT"/>
    <property type="match status" value="1"/>
</dbReference>